<dbReference type="Pfam" id="PF08843">
    <property type="entry name" value="AbiEii"/>
    <property type="match status" value="1"/>
</dbReference>
<proteinExistence type="predicted"/>
<evidence type="ECO:0000313" key="1">
    <source>
        <dbReference type="EMBL" id="MDQ1124002.1"/>
    </source>
</evidence>
<dbReference type="EMBL" id="JAUTBF010000001">
    <property type="protein sequence ID" value="MDQ1124002.1"/>
    <property type="molecule type" value="Genomic_DNA"/>
</dbReference>
<organism evidence="1 2">
    <name type="scientific">Microbacterium trichothecenolyticum</name>
    <name type="common">Aureobacterium trichothecenolyticum</name>
    <dbReference type="NCBI Taxonomy" id="69370"/>
    <lineage>
        <taxon>Bacteria</taxon>
        <taxon>Bacillati</taxon>
        <taxon>Actinomycetota</taxon>
        <taxon>Actinomycetes</taxon>
        <taxon>Micrococcales</taxon>
        <taxon>Microbacteriaceae</taxon>
        <taxon>Microbacterium</taxon>
    </lineage>
</organism>
<protein>
    <submittedName>
        <fullName evidence="1">Nucleotidyltransferase component of viral defense system</fullName>
    </submittedName>
</protein>
<dbReference type="InterPro" id="IPR014942">
    <property type="entry name" value="AbiEii"/>
</dbReference>
<accession>A0ABU0TWG9</accession>
<dbReference type="Proteomes" id="UP001226691">
    <property type="component" value="Unassembled WGS sequence"/>
</dbReference>
<reference evidence="1 2" key="1">
    <citation type="submission" date="2023-07" db="EMBL/GenBank/DDBJ databases">
        <title>Functional and genomic diversity of the sorghum phyllosphere microbiome.</title>
        <authorList>
            <person name="Shade A."/>
        </authorList>
    </citation>
    <scope>NUCLEOTIDE SEQUENCE [LARGE SCALE GENOMIC DNA]</scope>
    <source>
        <strain evidence="1 2">SORGH_AS_1207</strain>
    </source>
</reference>
<gene>
    <name evidence="1" type="ORF">QE412_002575</name>
</gene>
<evidence type="ECO:0000313" key="2">
    <source>
        <dbReference type="Proteomes" id="UP001226691"/>
    </source>
</evidence>
<keyword evidence="2" id="KW-1185">Reference proteome</keyword>
<sequence length="311" mass="34620">MALTAVELARFARSVGAKLNTEARHRGVAADVIRKQYVFTLFLSRLFGADPQPPWVLLGGNALLIRTGGGRFTQDIDLARQSAWTTAEDVRCELQSLADAPAARDPFTFIIASVEAHSEVDPFGYGAKTASAKVQARLGSQVFEVFTIDLTERRHLDVPVDHVPLRVVIPHATLSELPSVPTTPLENHLADKVCAMYELHGRDRTSPSTRYRDLADIVRILDAGPLNAERLITVLGRESGRRRMTLPERLVAPSDQWRDAFPRQARTFAEYPSRLYPLDASLDEARSCLDPILSGERTSGTWDSETRSWFE</sequence>
<dbReference type="RefSeq" id="WP_307484341.1">
    <property type="nucleotide sequence ID" value="NZ_JAUTBF010000001.1"/>
</dbReference>
<name>A0ABU0TWG9_MICTR</name>
<comment type="caution">
    <text evidence="1">The sequence shown here is derived from an EMBL/GenBank/DDBJ whole genome shotgun (WGS) entry which is preliminary data.</text>
</comment>